<dbReference type="STRING" id="1618356.UU93_C0001G0108"/>
<reference evidence="1 2" key="1">
    <citation type="journal article" date="2015" name="Nature">
        <title>rRNA introns, odd ribosomes, and small enigmatic genomes across a large radiation of phyla.</title>
        <authorList>
            <person name="Brown C.T."/>
            <person name="Hug L.A."/>
            <person name="Thomas B.C."/>
            <person name="Sharon I."/>
            <person name="Castelle C.J."/>
            <person name="Singh A."/>
            <person name="Wilkins M.J."/>
            <person name="Williams K.H."/>
            <person name="Banfield J.F."/>
        </authorList>
    </citation>
    <scope>NUCLEOTIDE SEQUENCE [LARGE SCALE GENOMIC DNA]</scope>
</reference>
<organism evidence="1 2">
    <name type="scientific">Candidatus Amesbacteria bacterium GW2011_GWA2_42_12</name>
    <dbReference type="NCBI Taxonomy" id="1618356"/>
    <lineage>
        <taxon>Bacteria</taxon>
        <taxon>Candidatus Amesiibacteriota</taxon>
    </lineage>
</organism>
<dbReference type="Proteomes" id="UP000034160">
    <property type="component" value="Unassembled WGS sequence"/>
</dbReference>
<dbReference type="AlphaFoldDB" id="A0A0G0Y976"/>
<accession>A0A0G0Y976</accession>
<dbReference type="EMBL" id="LCCN01000001">
    <property type="protein sequence ID" value="KKS33277.1"/>
    <property type="molecule type" value="Genomic_DNA"/>
</dbReference>
<gene>
    <name evidence="1" type="ORF">UU93_C0001G0108</name>
</gene>
<name>A0A0G0Y976_9BACT</name>
<protein>
    <submittedName>
        <fullName evidence="1">Uncharacterized protein</fullName>
    </submittedName>
</protein>
<comment type="caution">
    <text evidence="1">The sequence shown here is derived from an EMBL/GenBank/DDBJ whole genome shotgun (WGS) entry which is preliminary data.</text>
</comment>
<evidence type="ECO:0000313" key="2">
    <source>
        <dbReference type="Proteomes" id="UP000034160"/>
    </source>
</evidence>
<evidence type="ECO:0000313" key="1">
    <source>
        <dbReference type="EMBL" id="KKS33277.1"/>
    </source>
</evidence>
<sequence length="31" mass="3904">MTIKELEGRLKEIEERNRRVEKDKTWETSWI</sequence>
<proteinExistence type="predicted"/>